<dbReference type="PROSITE" id="PS50059">
    <property type="entry name" value="FKBP_PPIASE"/>
    <property type="match status" value="1"/>
</dbReference>
<protein>
    <recommendedName>
        <fullName evidence="1">peptidylprolyl isomerase</fullName>
        <ecNumber evidence="1">5.2.1.8</ecNumber>
    </recommendedName>
</protein>
<dbReference type="AlphaFoldDB" id="A0A6B2LT96"/>
<accession>A0A6B2LT96</accession>
<dbReference type="GO" id="GO:0003755">
    <property type="term" value="F:peptidyl-prolyl cis-trans isomerase activity"/>
    <property type="evidence" value="ECO:0007669"/>
    <property type="project" value="UniProtKB-KW"/>
</dbReference>
<dbReference type="EMBL" id="GIBP01011039">
    <property type="protein sequence ID" value="NDV40008.1"/>
    <property type="molecule type" value="Transcribed_RNA"/>
</dbReference>
<dbReference type="SUPFAM" id="SSF54534">
    <property type="entry name" value="FKBP-like"/>
    <property type="match status" value="1"/>
</dbReference>
<name>A0A6B2LT96_9EUKA</name>
<feature type="domain" description="PPIase FKBP-type" evidence="2">
    <location>
        <begin position="18"/>
        <end position="55"/>
    </location>
</feature>
<comment type="catalytic activity">
    <reaction evidence="1">
        <text>[protein]-peptidylproline (omega=180) = [protein]-peptidylproline (omega=0)</text>
        <dbReference type="Rhea" id="RHEA:16237"/>
        <dbReference type="Rhea" id="RHEA-COMP:10747"/>
        <dbReference type="Rhea" id="RHEA-COMP:10748"/>
        <dbReference type="ChEBI" id="CHEBI:83833"/>
        <dbReference type="ChEBI" id="CHEBI:83834"/>
        <dbReference type="EC" id="5.2.1.8"/>
    </reaction>
</comment>
<keyword evidence="1" id="KW-0413">Isomerase</keyword>
<dbReference type="Pfam" id="PF00254">
    <property type="entry name" value="FKBP_C"/>
    <property type="match status" value="1"/>
</dbReference>
<evidence type="ECO:0000313" key="3">
    <source>
        <dbReference type="EMBL" id="NDV40008.1"/>
    </source>
</evidence>
<organism evidence="3">
    <name type="scientific">Arcella intermedia</name>
    <dbReference type="NCBI Taxonomy" id="1963864"/>
    <lineage>
        <taxon>Eukaryota</taxon>
        <taxon>Amoebozoa</taxon>
        <taxon>Tubulinea</taxon>
        <taxon>Elardia</taxon>
        <taxon>Arcellinida</taxon>
        <taxon>Sphaerothecina</taxon>
        <taxon>Arcellidae</taxon>
        <taxon>Arcella</taxon>
    </lineage>
</organism>
<sequence length="93" mass="10508">MQYKVLHKGHGTFHPTVDSNCECHYRGTLIDGTEFDSSYKRGRPATFAPQQVIKGTNLQFSHEVCPQGFLFKGERLLHSILALFVRKDGSNLV</sequence>
<dbReference type="InterPro" id="IPR001179">
    <property type="entry name" value="PPIase_FKBP_dom"/>
</dbReference>
<dbReference type="Gene3D" id="3.10.50.40">
    <property type="match status" value="1"/>
</dbReference>
<proteinExistence type="predicted"/>
<dbReference type="InterPro" id="IPR046357">
    <property type="entry name" value="PPIase_dom_sf"/>
</dbReference>
<dbReference type="EC" id="5.2.1.8" evidence="1"/>
<evidence type="ECO:0000259" key="2">
    <source>
        <dbReference type="PROSITE" id="PS50059"/>
    </source>
</evidence>
<evidence type="ECO:0000256" key="1">
    <source>
        <dbReference type="PROSITE-ProRule" id="PRU00277"/>
    </source>
</evidence>
<reference evidence="3" key="1">
    <citation type="journal article" date="2020" name="J. Eukaryot. Microbiol.">
        <title>De novo Sequencing, Assembly and Annotation of the Transcriptome for the Free-Living Testate Amoeba Arcella intermedia.</title>
        <authorList>
            <person name="Ribeiro G.M."/>
            <person name="Porfirio-Sousa A.L."/>
            <person name="Maurer-Alcala X.X."/>
            <person name="Katz L.A."/>
            <person name="Lahr D.J.G."/>
        </authorList>
    </citation>
    <scope>NUCLEOTIDE SEQUENCE</scope>
</reference>
<keyword evidence="1" id="KW-0697">Rotamase</keyword>